<dbReference type="NCBIfam" id="TIGR01752">
    <property type="entry name" value="flav_long"/>
    <property type="match status" value="1"/>
</dbReference>
<name>A0A0P6X5U3_9CHLR</name>
<dbReference type="OrthoDB" id="9790745at2"/>
<keyword evidence="6 10" id="KW-0285">Flavoprotein</keyword>
<accession>A0A0P6X5U3</accession>
<dbReference type="InterPro" id="IPR010086">
    <property type="entry name" value="Flavodoxin_lc"/>
</dbReference>
<evidence type="ECO:0000256" key="3">
    <source>
        <dbReference type="ARBA" id="ARBA00005267"/>
    </source>
</evidence>
<evidence type="ECO:0000259" key="11">
    <source>
        <dbReference type="PROSITE" id="PS50902"/>
    </source>
</evidence>
<evidence type="ECO:0000313" key="13">
    <source>
        <dbReference type="Proteomes" id="UP000050417"/>
    </source>
</evidence>
<dbReference type="InterPro" id="IPR029039">
    <property type="entry name" value="Flavoprotein-like_sf"/>
</dbReference>
<evidence type="ECO:0000256" key="7">
    <source>
        <dbReference type="ARBA" id="ARBA00022643"/>
    </source>
</evidence>
<dbReference type="GO" id="GO:0009055">
    <property type="term" value="F:electron transfer activity"/>
    <property type="evidence" value="ECO:0007669"/>
    <property type="project" value="UniProtKB-UniRule"/>
</dbReference>
<protein>
    <recommendedName>
        <fullName evidence="4 10">Flavodoxin</fullName>
    </recommendedName>
</protein>
<reference evidence="12 13" key="1">
    <citation type="submission" date="2015-07" db="EMBL/GenBank/DDBJ databases">
        <title>Genome sequence of Ornatilinea apprima DSM 23815.</title>
        <authorList>
            <person name="Hemp J."/>
            <person name="Ward L.M."/>
            <person name="Pace L.A."/>
            <person name="Fischer W.W."/>
        </authorList>
    </citation>
    <scope>NUCLEOTIDE SEQUENCE [LARGE SCALE GENOMIC DNA]</scope>
    <source>
        <strain evidence="12 13">P3M-1</strain>
    </source>
</reference>
<evidence type="ECO:0000256" key="9">
    <source>
        <dbReference type="ARBA" id="ARBA00023231"/>
    </source>
</evidence>
<dbReference type="STRING" id="1134406.ADN00_12775"/>
<keyword evidence="5 10" id="KW-0813">Transport</keyword>
<evidence type="ECO:0000256" key="6">
    <source>
        <dbReference type="ARBA" id="ARBA00022630"/>
    </source>
</evidence>
<dbReference type="Pfam" id="PF00258">
    <property type="entry name" value="Flavodoxin_1"/>
    <property type="match status" value="1"/>
</dbReference>
<comment type="cofactor">
    <cofactor evidence="1 10">
        <name>FMN</name>
        <dbReference type="ChEBI" id="CHEBI:58210"/>
    </cofactor>
</comment>
<keyword evidence="9" id="KW-0535">Nitrogen fixation</keyword>
<keyword evidence="13" id="KW-1185">Reference proteome</keyword>
<dbReference type="NCBIfam" id="NF006739">
    <property type="entry name" value="PRK09267.1-5"/>
    <property type="match status" value="1"/>
</dbReference>
<dbReference type="InterPro" id="IPR001226">
    <property type="entry name" value="Flavodoxin_CS"/>
</dbReference>
<dbReference type="Gene3D" id="3.40.50.360">
    <property type="match status" value="1"/>
</dbReference>
<comment type="caution">
    <text evidence="12">The sequence shown here is derived from an EMBL/GenBank/DDBJ whole genome shotgun (WGS) entry which is preliminary data.</text>
</comment>
<dbReference type="PROSITE" id="PS50902">
    <property type="entry name" value="FLAVODOXIN_LIKE"/>
    <property type="match status" value="1"/>
</dbReference>
<evidence type="ECO:0000256" key="10">
    <source>
        <dbReference type="PIRNR" id="PIRNR038996"/>
    </source>
</evidence>
<evidence type="ECO:0000256" key="4">
    <source>
        <dbReference type="ARBA" id="ARBA00017869"/>
    </source>
</evidence>
<dbReference type="InterPro" id="IPR050619">
    <property type="entry name" value="Flavodoxin"/>
</dbReference>
<keyword evidence="8 10" id="KW-0249">Electron transport</keyword>
<evidence type="ECO:0000256" key="2">
    <source>
        <dbReference type="ARBA" id="ARBA00003297"/>
    </source>
</evidence>
<comment type="function">
    <text evidence="2 10">Low-potential electron donor to a number of redox enzymes.</text>
</comment>
<dbReference type="EMBL" id="LGCL01000027">
    <property type="protein sequence ID" value="KPL75515.1"/>
    <property type="molecule type" value="Genomic_DNA"/>
</dbReference>
<dbReference type="PANTHER" id="PTHR42809:SF1">
    <property type="entry name" value="FLAVODOXIN 1"/>
    <property type="match status" value="1"/>
</dbReference>
<dbReference type="RefSeq" id="WP_075063408.1">
    <property type="nucleotide sequence ID" value="NZ_LGCL01000027.1"/>
</dbReference>
<sequence>MAKIGLFYGSTTGNTEQDAQLIQKEFDKHQPGLVDLFNVAGDPLTKMNDYSLLIWGCSSWGAGEMQDDWDSAWKTLKTLSFAGKKVALFGLGDSVGFSDTFQDALALLAEAARKQGAELVGMWPTDDYSFDASAAVEGDMFVGLALDDDNEAGKTPQRVAAWVQQLIAEFGL</sequence>
<dbReference type="InterPro" id="IPR008254">
    <property type="entry name" value="Flavodoxin/NO_synth"/>
</dbReference>
<feature type="domain" description="Flavodoxin-like" evidence="11">
    <location>
        <begin position="4"/>
        <end position="167"/>
    </location>
</feature>
<dbReference type="PIRSF" id="PIRSF038996">
    <property type="entry name" value="FldA"/>
    <property type="match status" value="1"/>
</dbReference>
<proteinExistence type="inferred from homology"/>
<evidence type="ECO:0000256" key="1">
    <source>
        <dbReference type="ARBA" id="ARBA00001917"/>
    </source>
</evidence>
<evidence type="ECO:0000313" key="12">
    <source>
        <dbReference type="EMBL" id="KPL75515.1"/>
    </source>
</evidence>
<evidence type="ECO:0000256" key="8">
    <source>
        <dbReference type="ARBA" id="ARBA00022982"/>
    </source>
</evidence>
<organism evidence="12 13">
    <name type="scientific">Ornatilinea apprima</name>
    <dbReference type="NCBI Taxonomy" id="1134406"/>
    <lineage>
        <taxon>Bacteria</taxon>
        <taxon>Bacillati</taxon>
        <taxon>Chloroflexota</taxon>
        <taxon>Anaerolineae</taxon>
        <taxon>Anaerolineales</taxon>
        <taxon>Anaerolineaceae</taxon>
        <taxon>Ornatilinea</taxon>
    </lineage>
</organism>
<dbReference type="SUPFAM" id="SSF52218">
    <property type="entry name" value="Flavoproteins"/>
    <property type="match status" value="1"/>
</dbReference>
<dbReference type="PANTHER" id="PTHR42809">
    <property type="entry name" value="FLAVODOXIN 2"/>
    <property type="match status" value="1"/>
</dbReference>
<dbReference type="PRINTS" id="PR00369">
    <property type="entry name" value="FLAVODOXIN"/>
</dbReference>
<evidence type="ECO:0000256" key="5">
    <source>
        <dbReference type="ARBA" id="ARBA00022448"/>
    </source>
</evidence>
<dbReference type="InterPro" id="IPR001094">
    <property type="entry name" value="Flavdoxin-like"/>
</dbReference>
<dbReference type="PROSITE" id="PS00201">
    <property type="entry name" value="FLAVODOXIN"/>
    <property type="match status" value="1"/>
</dbReference>
<dbReference type="GO" id="GO:0010181">
    <property type="term" value="F:FMN binding"/>
    <property type="evidence" value="ECO:0007669"/>
    <property type="project" value="UniProtKB-UniRule"/>
</dbReference>
<dbReference type="AlphaFoldDB" id="A0A0P6X5U3"/>
<dbReference type="PATRIC" id="fig|1134406.4.peg.1252"/>
<comment type="similarity">
    <text evidence="3 10">Belongs to the flavodoxin family.</text>
</comment>
<dbReference type="Proteomes" id="UP000050417">
    <property type="component" value="Unassembled WGS sequence"/>
</dbReference>
<gene>
    <name evidence="12" type="ORF">ADN00_12775</name>
</gene>
<keyword evidence="7 10" id="KW-0288">FMN</keyword>